<gene>
    <name evidence="1" type="ORF">AWI28_16585</name>
</gene>
<evidence type="ECO:0000313" key="1">
    <source>
        <dbReference type="EMBL" id="KUQ83620.1"/>
    </source>
</evidence>
<keyword evidence="2" id="KW-1185">Reference proteome</keyword>
<evidence type="ECO:0000313" key="2">
    <source>
        <dbReference type="Proteomes" id="UP000064715"/>
    </source>
</evidence>
<sequence length="163" mass="18648">MNALTKKTRLIAILLLVVLALSVWFYVHKRQNQNFLKVNCSTILRYNHQDPDFVATLDLVFRLDENHDGQAVLSGNIHSEKGAKIISRTVLFSYEMNRPGEISIMDTRYVKTHRDTADEESFKSSFFYVPDGTVRQLRVEPSSNGWLIGNLQSPFALCVNREG</sequence>
<name>A0A0X4EPI5_9ENTR</name>
<proteinExistence type="predicted"/>
<protein>
    <submittedName>
        <fullName evidence="1">Uncharacterized protein</fullName>
    </submittedName>
</protein>
<dbReference type="Proteomes" id="UP000064715">
    <property type="component" value="Unassembled WGS sequence"/>
</dbReference>
<comment type="caution">
    <text evidence="1">The sequence shown here is derived from an EMBL/GenBank/DDBJ whole genome shotgun (WGS) entry which is preliminary data.</text>
</comment>
<dbReference type="OrthoDB" id="6595002at2"/>
<dbReference type="AlphaFoldDB" id="A0A0X4EPI5"/>
<organism evidence="1 2">
    <name type="scientific">Enterobacter genomosp. O</name>
    <dbReference type="NCBI Taxonomy" id="2364150"/>
    <lineage>
        <taxon>Bacteria</taxon>
        <taxon>Pseudomonadati</taxon>
        <taxon>Pseudomonadota</taxon>
        <taxon>Gammaproteobacteria</taxon>
        <taxon>Enterobacterales</taxon>
        <taxon>Enterobacteriaceae</taxon>
        <taxon>Enterobacter</taxon>
        <taxon>Enterobacter cloacae complex</taxon>
        <taxon>Enterobacter cloacae complex clade O</taxon>
    </lineage>
</organism>
<accession>A0A0X4EPI5</accession>
<dbReference type="RefSeq" id="WP_059311397.1">
    <property type="nucleotide sequence ID" value="NZ_LRCR01000017.1"/>
</dbReference>
<reference evidence="2" key="1">
    <citation type="submission" date="2016-01" db="EMBL/GenBank/DDBJ databases">
        <title>WGS of SAMN04407783.</title>
        <authorList>
            <person name="Adams M."/>
            <person name="Sutton G."/>
            <person name="Nelson K."/>
            <person name="Thaden J."/>
            <person name="Fowler V."/>
            <person name="Mccorrison J."/>
            <person name="Sanka R."/>
            <person name="Brinkac L."/>
            <person name="Nierman W."/>
        </authorList>
    </citation>
    <scope>NUCLEOTIDE SEQUENCE [LARGE SCALE GENOMIC DNA]</scope>
    <source>
        <strain evidence="2">GN04363</strain>
    </source>
</reference>
<dbReference type="EMBL" id="LRCR01000017">
    <property type="protein sequence ID" value="KUQ83620.1"/>
    <property type="molecule type" value="Genomic_DNA"/>
</dbReference>